<evidence type="ECO:0000256" key="3">
    <source>
        <dbReference type="SAM" id="MobiDB-lite"/>
    </source>
</evidence>
<keyword evidence="2 5" id="KW-0808">Transferase</keyword>
<dbReference type="Pfam" id="PF13439">
    <property type="entry name" value="Glyco_transf_4"/>
    <property type="match status" value="1"/>
</dbReference>
<dbReference type="EMBL" id="VKAC01000005">
    <property type="protein sequence ID" value="TXR56537.1"/>
    <property type="molecule type" value="Genomic_DNA"/>
</dbReference>
<feature type="domain" description="Glycosyltransferase subfamily 4-like N-terminal" evidence="4">
    <location>
        <begin position="12"/>
        <end position="170"/>
    </location>
</feature>
<evidence type="ECO:0000256" key="2">
    <source>
        <dbReference type="ARBA" id="ARBA00022679"/>
    </source>
</evidence>
<evidence type="ECO:0000256" key="1">
    <source>
        <dbReference type="ARBA" id="ARBA00022676"/>
    </source>
</evidence>
<evidence type="ECO:0000313" key="5">
    <source>
        <dbReference type="EMBL" id="TXR56537.1"/>
    </source>
</evidence>
<dbReference type="Gene3D" id="3.40.50.2000">
    <property type="entry name" value="Glycogen Phosphorylase B"/>
    <property type="match status" value="2"/>
</dbReference>
<keyword evidence="6" id="KW-1185">Reference proteome</keyword>
<sequence>MATHVPASGRLGGIVRYTVEVARALQRRDDVEVHLLTSAAAAGPLAELVGGPARVHAVPAVLDGRAGPLLPPYERFVLGWRLRGGFDVVHGSKHLVPQRAPGFTARTVLTVHDMILADRPADFPAAKRVLLQRPYAASIRQADSVICVSAATRDRLLAHHPQVAGRTSVVLSATSPALLQAHPTPVEVLAGRRFGLVVGDTTQRKNVATAVSAWARALRAHPEHADAVLALVGPPAWGTEAYGPDHAALAASGHVVQLQGVDDASLRWCYENAAVVLAPSLVEGFGLPAVEALDLGAPLVTSTDAALVEVSGDRAQHVPALDVDGWARAVADHLHLDAPGRGRSAPASSPQPARTWDDVAEDTVRAVLRRG</sequence>
<dbReference type="OrthoDB" id="9801609at2"/>
<dbReference type="PANTHER" id="PTHR46401:SF2">
    <property type="entry name" value="GLYCOSYLTRANSFERASE WBBK-RELATED"/>
    <property type="match status" value="1"/>
</dbReference>
<dbReference type="CDD" id="cd03809">
    <property type="entry name" value="GT4_MtfB-like"/>
    <property type="match status" value="1"/>
</dbReference>
<proteinExistence type="predicted"/>
<dbReference type="GO" id="GO:0009103">
    <property type="term" value="P:lipopolysaccharide biosynthetic process"/>
    <property type="evidence" value="ECO:0007669"/>
    <property type="project" value="TreeGrafter"/>
</dbReference>
<dbReference type="SUPFAM" id="SSF53756">
    <property type="entry name" value="UDP-Glycosyltransferase/glycogen phosphorylase"/>
    <property type="match status" value="1"/>
</dbReference>
<feature type="region of interest" description="Disordered" evidence="3">
    <location>
        <begin position="337"/>
        <end position="357"/>
    </location>
</feature>
<gene>
    <name evidence="5" type="ORF">FMM08_09510</name>
</gene>
<evidence type="ECO:0000259" key="4">
    <source>
        <dbReference type="Pfam" id="PF13439"/>
    </source>
</evidence>
<dbReference type="InterPro" id="IPR028098">
    <property type="entry name" value="Glyco_trans_4-like_N"/>
</dbReference>
<protein>
    <submittedName>
        <fullName evidence="5">Glycosyltransferase family 4 protein</fullName>
    </submittedName>
</protein>
<keyword evidence="1" id="KW-0328">Glycosyltransferase</keyword>
<organism evidence="5 6">
    <name type="scientific">Quadrisphaera setariae</name>
    <dbReference type="NCBI Taxonomy" id="2593304"/>
    <lineage>
        <taxon>Bacteria</taxon>
        <taxon>Bacillati</taxon>
        <taxon>Actinomycetota</taxon>
        <taxon>Actinomycetes</taxon>
        <taxon>Kineosporiales</taxon>
        <taxon>Kineosporiaceae</taxon>
        <taxon>Quadrisphaera</taxon>
    </lineage>
</organism>
<dbReference type="GO" id="GO:0016757">
    <property type="term" value="F:glycosyltransferase activity"/>
    <property type="evidence" value="ECO:0007669"/>
    <property type="project" value="UniProtKB-KW"/>
</dbReference>
<dbReference type="AlphaFoldDB" id="A0A5C8ZFB5"/>
<dbReference type="Proteomes" id="UP000321234">
    <property type="component" value="Unassembled WGS sequence"/>
</dbReference>
<evidence type="ECO:0000313" key="6">
    <source>
        <dbReference type="Proteomes" id="UP000321234"/>
    </source>
</evidence>
<reference evidence="5 6" key="1">
    <citation type="submission" date="2019-07" db="EMBL/GenBank/DDBJ databases">
        <title>Quadrisphaera sp. strain DD2A genome sequencing and assembly.</title>
        <authorList>
            <person name="Kim I."/>
        </authorList>
    </citation>
    <scope>NUCLEOTIDE SEQUENCE [LARGE SCALE GENOMIC DNA]</scope>
    <source>
        <strain evidence="5 6">DD2A</strain>
    </source>
</reference>
<name>A0A5C8ZFB5_9ACTN</name>
<dbReference type="PANTHER" id="PTHR46401">
    <property type="entry name" value="GLYCOSYLTRANSFERASE WBBK-RELATED"/>
    <property type="match status" value="1"/>
</dbReference>
<comment type="caution">
    <text evidence="5">The sequence shown here is derived from an EMBL/GenBank/DDBJ whole genome shotgun (WGS) entry which is preliminary data.</text>
</comment>
<dbReference type="Pfam" id="PF13692">
    <property type="entry name" value="Glyco_trans_1_4"/>
    <property type="match status" value="1"/>
</dbReference>
<accession>A0A5C8ZFB5</accession>